<feature type="domain" description="RCK C-terminal" evidence="9">
    <location>
        <begin position="207"/>
        <end position="287"/>
    </location>
</feature>
<evidence type="ECO:0000313" key="11">
    <source>
        <dbReference type="Proteomes" id="UP001592528"/>
    </source>
</evidence>
<evidence type="ECO:0000259" key="9">
    <source>
        <dbReference type="PROSITE" id="PS51202"/>
    </source>
</evidence>
<dbReference type="PROSITE" id="PS51202">
    <property type="entry name" value="RCK_C"/>
    <property type="match status" value="1"/>
</dbReference>
<evidence type="ECO:0000256" key="2">
    <source>
        <dbReference type="ARBA" id="ARBA00009854"/>
    </source>
</evidence>
<keyword evidence="4" id="KW-1003">Cell membrane</keyword>
<name>A0ABV6UNB5_9ACTN</name>
<dbReference type="PANTHER" id="PTHR30445:SF9">
    <property type="match status" value="1"/>
</dbReference>
<dbReference type="SUPFAM" id="SSF116726">
    <property type="entry name" value="TrkA C-terminal domain-like"/>
    <property type="match status" value="2"/>
</dbReference>
<dbReference type="EMBL" id="JBHEZZ010000008">
    <property type="protein sequence ID" value="MFC1402942.1"/>
    <property type="molecule type" value="Genomic_DNA"/>
</dbReference>
<dbReference type="InterPro" id="IPR036721">
    <property type="entry name" value="RCK_C_sf"/>
</dbReference>
<gene>
    <name evidence="10" type="primary">aspT</name>
    <name evidence="10" type="ORF">ACEZDJ_16760</name>
</gene>
<dbReference type="InterPro" id="IPR006037">
    <property type="entry name" value="RCK_C"/>
</dbReference>
<organism evidence="10 11">
    <name type="scientific">Streptacidiphilus cavernicola</name>
    <dbReference type="NCBI Taxonomy" id="3342716"/>
    <lineage>
        <taxon>Bacteria</taxon>
        <taxon>Bacillati</taxon>
        <taxon>Actinomycetota</taxon>
        <taxon>Actinomycetes</taxon>
        <taxon>Kitasatosporales</taxon>
        <taxon>Streptomycetaceae</taxon>
        <taxon>Streptacidiphilus</taxon>
    </lineage>
</organism>
<feature type="transmembrane region" description="Helical" evidence="8">
    <location>
        <begin position="161"/>
        <end position="181"/>
    </location>
</feature>
<sequence length="562" mass="58554">MEWIKHLFKHTPEIQLFVCLALGFAIGRIKLWKISLGGVAGTLIVAIFIGTIGVALNDEVKNIAFALFIFTLGYMSGPSFFASLNRSSLRYGVFTLIEAVTVLAVTAVATVSLNLDQGTAAGLMAGGATESAVVGTATDAIGKLKLPADQIKTLQANVGTAYSISYIVGLITIVLMTSQIFPSLMRINVREEAEKLWIKLGGGSDAEGTAPALPGLVGRAHQVVYADGSTVGAIEAALGEDVTVERVRRGGEAIELTPDTELVLGDIVLLVGPRERLVGGDRRIGPEVAPPTGVDVDLETADVVLTAKEGSGRTIGELRAAIPPEERHGVFLTGITRMDHPLPVQPGTTINTGDTLHMSGTKRDLADFVPRVGFRIDPGVKADLVFISVGIVLGMLIGKITITLGSVPLSLGTGGGCLLTGLVFGWLRARRPTFGQYHPAAAQVVKDLGLATFICAVGLSSGPQAVDLIKQYGVSLAIAGLLVTLIPACVSMFVAWKLMKLPAPLALGSVAGQQCSTPAITAIQQAAGNTTPLMAYTIVYALSNVVLPLLGPVVVAMADALN</sequence>
<feature type="transmembrane region" description="Helical" evidence="8">
    <location>
        <begin position="63"/>
        <end position="84"/>
    </location>
</feature>
<dbReference type="PANTHER" id="PTHR30445">
    <property type="entry name" value="K(+)_H(+) ANTIPORTER SUBUNIT KHTT"/>
    <property type="match status" value="1"/>
</dbReference>
<feature type="transmembrane region" description="Helical" evidence="8">
    <location>
        <begin position="533"/>
        <end position="558"/>
    </location>
</feature>
<evidence type="ECO:0000256" key="4">
    <source>
        <dbReference type="ARBA" id="ARBA00022475"/>
    </source>
</evidence>
<accession>A0ABV6UNB5</accession>
<comment type="caution">
    <text evidence="10">The sequence shown here is derived from an EMBL/GenBank/DDBJ whole genome shotgun (WGS) entry which is preliminary data.</text>
</comment>
<feature type="transmembrane region" description="Helical" evidence="8">
    <location>
        <begin position="384"/>
        <end position="402"/>
    </location>
</feature>
<comment type="subcellular location">
    <subcellularLocation>
        <location evidence="1">Cell membrane</location>
        <topology evidence="1">Multi-pass membrane protein</topology>
    </subcellularLocation>
</comment>
<dbReference type="InterPro" id="IPR022457">
    <property type="entry name" value="Asp_Ala_antiprt"/>
</dbReference>
<feature type="transmembrane region" description="Helical" evidence="8">
    <location>
        <begin position="36"/>
        <end position="57"/>
    </location>
</feature>
<evidence type="ECO:0000256" key="5">
    <source>
        <dbReference type="ARBA" id="ARBA00022692"/>
    </source>
</evidence>
<keyword evidence="3" id="KW-0813">Transport</keyword>
<comment type="similarity">
    <text evidence="2">Belongs to the AAE transporter (TC 2.A.81) family.</text>
</comment>
<feature type="transmembrane region" description="Helical" evidence="8">
    <location>
        <begin position="408"/>
        <end position="427"/>
    </location>
</feature>
<evidence type="ECO:0000256" key="7">
    <source>
        <dbReference type="ARBA" id="ARBA00023136"/>
    </source>
</evidence>
<feature type="transmembrane region" description="Helical" evidence="8">
    <location>
        <begin position="91"/>
        <end position="113"/>
    </location>
</feature>
<protein>
    <submittedName>
        <fullName evidence="10">Aspartate-alanine antiporter</fullName>
    </submittedName>
</protein>
<dbReference type="RefSeq" id="WP_030249055.1">
    <property type="nucleotide sequence ID" value="NZ_JBHEZZ010000008.1"/>
</dbReference>
<keyword evidence="7 8" id="KW-0472">Membrane</keyword>
<dbReference type="Pfam" id="PF06826">
    <property type="entry name" value="Asp-Al_Ex"/>
    <property type="match status" value="2"/>
</dbReference>
<keyword evidence="6 8" id="KW-1133">Transmembrane helix</keyword>
<dbReference type="Proteomes" id="UP001592528">
    <property type="component" value="Unassembled WGS sequence"/>
</dbReference>
<evidence type="ECO:0000256" key="8">
    <source>
        <dbReference type="SAM" id="Phobius"/>
    </source>
</evidence>
<keyword evidence="5 8" id="KW-0812">Transmembrane</keyword>
<feature type="transmembrane region" description="Helical" evidence="8">
    <location>
        <begin position="472"/>
        <end position="496"/>
    </location>
</feature>
<evidence type="ECO:0000256" key="6">
    <source>
        <dbReference type="ARBA" id="ARBA00022989"/>
    </source>
</evidence>
<evidence type="ECO:0000256" key="1">
    <source>
        <dbReference type="ARBA" id="ARBA00004651"/>
    </source>
</evidence>
<keyword evidence="11" id="KW-1185">Reference proteome</keyword>
<dbReference type="InterPro" id="IPR006512">
    <property type="entry name" value="YidE_YbjL"/>
</dbReference>
<evidence type="ECO:0000313" key="10">
    <source>
        <dbReference type="EMBL" id="MFC1402942.1"/>
    </source>
</evidence>
<proteinExistence type="inferred from homology"/>
<evidence type="ECO:0000256" key="3">
    <source>
        <dbReference type="ARBA" id="ARBA00022448"/>
    </source>
</evidence>
<dbReference type="NCBIfam" id="TIGR03802">
    <property type="entry name" value="Asp_Ala_antiprt"/>
    <property type="match status" value="1"/>
</dbReference>
<reference evidence="10 11" key="1">
    <citation type="submission" date="2024-09" db="EMBL/GenBank/DDBJ databases">
        <authorList>
            <person name="Lee S.D."/>
        </authorList>
    </citation>
    <scope>NUCLEOTIDE SEQUENCE [LARGE SCALE GENOMIC DNA]</scope>
    <source>
        <strain evidence="10 11">N1-5</strain>
    </source>
</reference>
<dbReference type="InterPro" id="IPR050144">
    <property type="entry name" value="AAE_transporter"/>
</dbReference>
<dbReference type="NCBIfam" id="TIGR01625">
    <property type="entry name" value="YidE_YbjL_dupl"/>
    <property type="match status" value="1"/>
</dbReference>